<dbReference type="Gene3D" id="3.90.320.10">
    <property type="match status" value="1"/>
</dbReference>
<organism evidence="1">
    <name type="scientific">candidate division WOR-3 bacterium</name>
    <dbReference type="NCBI Taxonomy" id="2052148"/>
    <lineage>
        <taxon>Bacteria</taxon>
        <taxon>Bacteria division WOR-3</taxon>
    </lineage>
</organism>
<gene>
    <name evidence="1" type="ORF">ENU72_01570</name>
</gene>
<dbReference type="EMBL" id="DTDP01000069">
    <property type="protein sequence ID" value="HGK53696.1"/>
    <property type="molecule type" value="Genomic_DNA"/>
</dbReference>
<name>A0A7V3ZT32_UNCW3</name>
<comment type="caution">
    <text evidence="1">The sequence shown here is derived from an EMBL/GenBank/DDBJ whole genome shotgun (WGS) entry which is preliminary data.</text>
</comment>
<dbReference type="AlphaFoldDB" id="A0A7V3ZT32"/>
<protein>
    <recommendedName>
        <fullName evidence="2">PD-(D/E)XK endonuclease-like domain-containing protein</fullName>
    </recommendedName>
</protein>
<evidence type="ECO:0000313" key="1">
    <source>
        <dbReference type="EMBL" id="HGK53696.1"/>
    </source>
</evidence>
<accession>A0A7V3ZT32</accession>
<evidence type="ECO:0008006" key="2">
    <source>
        <dbReference type="Google" id="ProtNLM"/>
    </source>
</evidence>
<proteinExistence type="predicted"/>
<dbReference type="InterPro" id="IPR011604">
    <property type="entry name" value="PDDEXK-like_dom_sf"/>
</dbReference>
<reference evidence="1" key="1">
    <citation type="journal article" date="2020" name="mSystems">
        <title>Genome- and Community-Level Interaction Insights into Carbon Utilization and Element Cycling Functions of Hydrothermarchaeota in Hydrothermal Sediment.</title>
        <authorList>
            <person name="Zhou Z."/>
            <person name="Liu Y."/>
            <person name="Xu W."/>
            <person name="Pan J."/>
            <person name="Luo Z.H."/>
            <person name="Li M."/>
        </authorList>
    </citation>
    <scope>NUCLEOTIDE SEQUENCE [LARGE SCALE GENOMIC DNA]</scope>
    <source>
        <strain evidence="1">SpSt-695</strain>
    </source>
</reference>
<sequence>MGIEEKIREVLLKQKLEIIDPLSASQCGYEGLEGYCRRRRILSHLKPQNIEENEELQKVFLKGFYTEFAYKNILRQALKERVYTSVEWKLKQNGITIRVNPDVYIPALHKIIEIKAIKKLPEKPIEMHRIQVGIQIEACPRENMTAEIHYIEYEGRKWNMRIFNIDRLKRDELDKIYKENEIVADYYQRREVPPIPSGFSHTRYPCRIGMTRCPYFDDCYVVEKNFTDIVIDDIDNYYKVKKKISDLEKSIERLRTYCKKFEELFPKEKGLYRIGDYTLSVIHIPEQVVKEHIRSAYTKYLIRKIKEKEEV</sequence>